<name>A0A1I2I740_9BACT</name>
<dbReference type="RefSeq" id="WP_096332611.1">
    <property type="nucleotide sequence ID" value="NZ_FOMX01000054.1"/>
</dbReference>
<keyword evidence="2" id="KW-1185">Reference proteome</keyword>
<dbReference type="AlphaFoldDB" id="A0A1I2I740"/>
<organism evidence="1 2">
    <name type="scientific">Nannocystis exedens</name>
    <dbReference type="NCBI Taxonomy" id="54"/>
    <lineage>
        <taxon>Bacteria</taxon>
        <taxon>Pseudomonadati</taxon>
        <taxon>Myxococcota</taxon>
        <taxon>Polyangia</taxon>
        <taxon>Nannocystales</taxon>
        <taxon>Nannocystaceae</taxon>
        <taxon>Nannocystis</taxon>
    </lineage>
</organism>
<accession>A0A1I2I740</accession>
<dbReference type="Proteomes" id="UP000199400">
    <property type="component" value="Unassembled WGS sequence"/>
</dbReference>
<evidence type="ECO:0000313" key="2">
    <source>
        <dbReference type="Proteomes" id="UP000199400"/>
    </source>
</evidence>
<reference evidence="2" key="1">
    <citation type="submission" date="2016-10" db="EMBL/GenBank/DDBJ databases">
        <authorList>
            <person name="Varghese N."/>
            <person name="Submissions S."/>
        </authorList>
    </citation>
    <scope>NUCLEOTIDE SEQUENCE [LARGE SCALE GENOMIC DNA]</scope>
    <source>
        <strain evidence="2">ATCC 25963</strain>
    </source>
</reference>
<protein>
    <submittedName>
        <fullName evidence="1">Uncharacterized protein</fullName>
    </submittedName>
</protein>
<dbReference type="EMBL" id="FOMX01000054">
    <property type="protein sequence ID" value="SFF36686.1"/>
    <property type="molecule type" value="Genomic_DNA"/>
</dbReference>
<evidence type="ECO:0000313" key="1">
    <source>
        <dbReference type="EMBL" id="SFF36686.1"/>
    </source>
</evidence>
<sequence length="209" mass="22372">MLSEHAPRLAIVALALAGCRAGPNISPYDSSLLGLYTIESWTANAASCAAEGPSVLAERSERLALVEACTVPHEGLHVAPCEDVGSCAREVCDGNVFRAFPLGWDRLVGDDKEGWRGKSWQQPEQVGDHCEAVLRDASETLDGETLVVRVRVFPAVSFPIDETGHCWDLEEAAAAVEGQSCAGLEAPARPQWRALAGVDAGRHDRRGML</sequence>
<proteinExistence type="predicted"/>
<gene>
    <name evidence="1" type="ORF">SAMN02745121_08409</name>
</gene>